<proteinExistence type="predicted"/>
<evidence type="ECO:0000313" key="1">
    <source>
        <dbReference type="EMBL" id="KAF2264565.1"/>
    </source>
</evidence>
<dbReference type="EMBL" id="ML986615">
    <property type="protein sequence ID" value="KAF2264565.1"/>
    <property type="molecule type" value="Genomic_DNA"/>
</dbReference>
<name>A0A9P4KDP1_9PLEO</name>
<gene>
    <name evidence="1" type="ORF">CC78DRAFT_230242</name>
</gene>
<dbReference type="AlphaFoldDB" id="A0A9P4KDP1"/>
<protein>
    <submittedName>
        <fullName evidence="1">Uncharacterized protein</fullName>
    </submittedName>
</protein>
<evidence type="ECO:0000313" key="2">
    <source>
        <dbReference type="Proteomes" id="UP000800093"/>
    </source>
</evidence>
<comment type="caution">
    <text evidence="1">The sequence shown here is derived from an EMBL/GenBank/DDBJ whole genome shotgun (WGS) entry which is preliminary data.</text>
</comment>
<reference evidence="2" key="1">
    <citation type="journal article" date="2020" name="Stud. Mycol.">
        <title>101 Dothideomycetes genomes: A test case for predicting lifestyles and emergence of pathogens.</title>
        <authorList>
            <person name="Haridas S."/>
            <person name="Albert R."/>
            <person name="Binder M."/>
            <person name="Bloem J."/>
            <person name="LaButti K."/>
            <person name="Salamov A."/>
            <person name="Andreopoulos B."/>
            <person name="Baker S."/>
            <person name="Barry K."/>
            <person name="Bills G."/>
            <person name="Bluhm B."/>
            <person name="Cannon C."/>
            <person name="Castanera R."/>
            <person name="Culley D."/>
            <person name="Daum C."/>
            <person name="Ezra D."/>
            <person name="Gonzalez J."/>
            <person name="Henrissat B."/>
            <person name="Kuo A."/>
            <person name="Liang C."/>
            <person name="Lipzen A."/>
            <person name="Lutzoni F."/>
            <person name="Magnuson J."/>
            <person name="Mondo S."/>
            <person name="Nolan M."/>
            <person name="Ohm R."/>
            <person name="Pangilinan J."/>
            <person name="Park H.-J."/>
            <person name="Ramirez L."/>
            <person name="Alfaro M."/>
            <person name="Sun H."/>
            <person name="Tritt A."/>
            <person name="Yoshinaga Y."/>
            <person name="Zwiers L.-H."/>
            <person name="Turgeon B."/>
            <person name="Goodwin S."/>
            <person name="Spatafora J."/>
            <person name="Crous P."/>
            <person name="Grigoriev I."/>
        </authorList>
    </citation>
    <scope>NUCLEOTIDE SEQUENCE [LARGE SCALE GENOMIC DNA]</scope>
    <source>
        <strain evidence="2">CBS 304.66</strain>
    </source>
</reference>
<sequence>MPHSLDNVKPTPRCPFVIWEGEISELAISKLNKKKDLTMNIYYRKPTRIAIGYLLDSKFTVYTLVSHTLISCAYPIAIASESFKTVQPSTIGIGSPRVSPLDLHRRNNLIHPKICIFRRPYHPPRLSYCGQSPQANNGRRNMIARHVRRVCGTDLGIQCQPAPKSATLNTMVAGVCFVNCHLDVRNCQDSHRECRNTKGRRVATARASSLITDFTY</sequence>
<organism evidence="1 2">
    <name type="scientific">Lojkania enalia</name>
    <dbReference type="NCBI Taxonomy" id="147567"/>
    <lineage>
        <taxon>Eukaryota</taxon>
        <taxon>Fungi</taxon>
        <taxon>Dikarya</taxon>
        <taxon>Ascomycota</taxon>
        <taxon>Pezizomycotina</taxon>
        <taxon>Dothideomycetes</taxon>
        <taxon>Pleosporomycetidae</taxon>
        <taxon>Pleosporales</taxon>
        <taxon>Pleosporales incertae sedis</taxon>
        <taxon>Lojkania</taxon>
    </lineage>
</organism>
<dbReference type="Proteomes" id="UP000800093">
    <property type="component" value="Unassembled WGS sequence"/>
</dbReference>
<accession>A0A9P4KDP1</accession>
<keyword evidence="2" id="KW-1185">Reference proteome</keyword>